<keyword evidence="2" id="KW-1185">Reference proteome</keyword>
<protein>
    <submittedName>
        <fullName evidence="1">Uncharacterized protein</fullName>
    </submittedName>
</protein>
<reference evidence="1" key="1">
    <citation type="submission" date="2021-01" db="EMBL/GenBank/DDBJ databases">
        <title>Fulvivirga kasyanovii gen. nov., sp nov., a novel member of the phylum Bacteroidetes isolated from seawater in a mussel farm.</title>
        <authorList>
            <person name="Zhao L.-H."/>
            <person name="Wang Z.-J."/>
        </authorList>
    </citation>
    <scope>NUCLEOTIDE SEQUENCE</scope>
    <source>
        <strain evidence="1">29W222</strain>
    </source>
</reference>
<accession>A0A937KEM0</accession>
<dbReference type="AlphaFoldDB" id="A0A937KEM0"/>
<evidence type="ECO:0000313" key="1">
    <source>
        <dbReference type="EMBL" id="MBL6447290.1"/>
    </source>
</evidence>
<organism evidence="1 2">
    <name type="scientific">Fulvivirga marina</name>
    <dbReference type="NCBI Taxonomy" id="2494733"/>
    <lineage>
        <taxon>Bacteria</taxon>
        <taxon>Pseudomonadati</taxon>
        <taxon>Bacteroidota</taxon>
        <taxon>Cytophagia</taxon>
        <taxon>Cytophagales</taxon>
        <taxon>Fulvivirgaceae</taxon>
        <taxon>Fulvivirga</taxon>
    </lineage>
</organism>
<gene>
    <name evidence="1" type="ORF">JMN32_13305</name>
</gene>
<dbReference type="EMBL" id="JAEUGD010000042">
    <property type="protein sequence ID" value="MBL6447290.1"/>
    <property type="molecule type" value="Genomic_DNA"/>
</dbReference>
<evidence type="ECO:0000313" key="2">
    <source>
        <dbReference type="Proteomes" id="UP000614216"/>
    </source>
</evidence>
<dbReference type="Proteomes" id="UP000614216">
    <property type="component" value="Unassembled WGS sequence"/>
</dbReference>
<comment type="caution">
    <text evidence="1">The sequence shown here is derived from an EMBL/GenBank/DDBJ whole genome shotgun (WGS) entry which is preliminary data.</text>
</comment>
<sequence length="279" mass="33417">MNFFNRSFLVILLIVAFPSIYLQAQIVSDMDDESRLYAETKQVNQFFRRFNGEEDEKGERYYAHDKEYQDPKLRKKYISILFDASNRNLKDDLKSQFSDYVTNKSTPVTLDFHGKNWFSQVTTTFNYKGRDKTFILFMKLEQEKLGYKWVIYKVYSDAFRDYMKKDTSLGKFLHPLSHELDFMNLRKALNDGSTATQFAIKDYRPDYLTLFLYEIKSGNLKFKTIQSVKFHFFQVPGWYFELSEFNRAGYNTGWLISDLIKVADKDKDLLRKYIYYEDQ</sequence>
<proteinExistence type="predicted"/>
<dbReference type="RefSeq" id="WP_202856805.1">
    <property type="nucleotide sequence ID" value="NZ_JAEUGD010000042.1"/>
</dbReference>
<name>A0A937KEM0_9BACT</name>